<evidence type="ECO:0000256" key="5">
    <source>
        <dbReference type="SAM" id="MobiDB-lite"/>
    </source>
</evidence>
<evidence type="ECO:0000313" key="8">
    <source>
        <dbReference type="EMBL" id="KAG5286522.1"/>
    </source>
</evidence>
<dbReference type="InterPro" id="IPR013106">
    <property type="entry name" value="Ig_V-set"/>
</dbReference>
<reference evidence="8 9" key="1">
    <citation type="submission" date="2020-10" db="EMBL/GenBank/DDBJ databases">
        <title>Chromosome-scale genome assembly of the Allis shad, Alosa alosa.</title>
        <authorList>
            <person name="Margot Z."/>
            <person name="Christophe K."/>
            <person name="Cabau C."/>
            <person name="Louis A."/>
            <person name="Berthelot C."/>
            <person name="Parey E."/>
            <person name="Roest Crollius H."/>
            <person name="Montfort J."/>
            <person name="Robinson-Rechavi M."/>
            <person name="Bucao C."/>
            <person name="Bouchez O."/>
            <person name="Gislard M."/>
            <person name="Lluch J."/>
            <person name="Milhes M."/>
            <person name="Lampietro C."/>
            <person name="Lopez Roques C."/>
            <person name="Donnadieu C."/>
            <person name="Braasch I."/>
            <person name="Desvignes T."/>
            <person name="Postlethwait J."/>
            <person name="Bobe J."/>
            <person name="Guiguen Y."/>
        </authorList>
    </citation>
    <scope>NUCLEOTIDE SEQUENCE [LARGE SCALE GENOMIC DNA]</scope>
    <source>
        <strain evidence="8">M-15738</strain>
        <tissue evidence="8">Blood</tissue>
    </source>
</reference>
<keyword evidence="6" id="KW-1133">Transmembrane helix</keyword>
<name>A0AAV6HM84_9TELE</name>
<dbReference type="InterPro" id="IPR036179">
    <property type="entry name" value="Ig-like_dom_sf"/>
</dbReference>
<keyword evidence="9" id="KW-1185">Reference proteome</keyword>
<keyword evidence="4" id="KW-0325">Glycoprotein</keyword>
<dbReference type="PANTHER" id="PTHR12080:SF56">
    <property type="entry name" value="NATURAL KILLER CELL RECEPTOR 2B4"/>
    <property type="match status" value="1"/>
</dbReference>
<feature type="compositionally biased region" description="Polar residues" evidence="5">
    <location>
        <begin position="336"/>
        <end position="348"/>
    </location>
</feature>
<dbReference type="Proteomes" id="UP000823561">
    <property type="component" value="Chromosome 1"/>
</dbReference>
<organism evidence="8 9">
    <name type="scientific">Alosa alosa</name>
    <name type="common">allis shad</name>
    <dbReference type="NCBI Taxonomy" id="278164"/>
    <lineage>
        <taxon>Eukaryota</taxon>
        <taxon>Metazoa</taxon>
        <taxon>Chordata</taxon>
        <taxon>Craniata</taxon>
        <taxon>Vertebrata</taxon>
        <taxon>Euteleostomi</taxon>
        <taxon>Actinopterygii</taxon>
        <taxon>Neopterygii</taxon>
        <taxon>Teleostei</taxon>
        <taxon>Clupei</taxon>
        <taxon>Clupeiformes</taxon>
        <taxon>Clupeoidei</taxon>
        <taxon>Clupeidae</taxon>
        <taxon>Alosa</taxon>
    </lineage>
</organism>
<evidence type="ECO:0000256" key="4">
    <source>
        <dbReference type="ARBA" id="ARBA00023180"/>
    </source>
</evidence>
<dbReference type="SUPFAM" id="SSF48726">
    <property type="entry name" value="Immunoglobulin"/>
    <property type="match status" value="1"/>
</dbReference>
<evidence type="ECO:0000256" key="6">
    <source>
        <dbReference type="SAM" id="Phobius"/>
    </source>
</evidence>
<keyword evidence="6" id="KW-0812">Transmembrane</keyword>
<evidence type="ECO:0000256" key="3">
    <source>
        <dbReference type="ARBA" id="ARBA00023136"/>
    </source>
</evidence>
<feature type="transmembrane region" description="Helical" evidence="6">
    <location>
        <begin position="237"/>
        <end position="259"/>
    </location>
</feature>
<comment type="caution">
    <text evidence="8">The sequence shown here is derived from an EMBL/GenBank/DDBJ whole genome shotgun (WGS) entry which is preliminary data.</text>
</comment>
<dbReference type="InterPro" id="IPR013783">
    <property type="entry name" value="Ig-like_fold"/>
</dbReference>
<dbReference type="EMBL" id="JADWDJ010000001">
    <property type="protein sequence ID" value="KAG5286522.1"/>
    <property type="molecule type" value="Genomic_DNA"/>
</dbReference>
<gene>
    <name evidence="8" type="ORF">AALO_G00015740</name>
</gene>
<accession>A0AAV6HM84</accession>
<dbReference type="GO" id="GO:0016020">
    <property type="term" value="C:membrane"/>
    <property type="evidence" value="ECO:0007669"/>
    <property type="project" value="UniProtKB-SubCell"/>
</dbReference>
<dbReference type="InterPro" id="IPR015631">
    <property type="entry name" value="CD2/SLAM_rcpt"/>
</dbReference>
<comment type="subcellular location">
    <subcellularLocation>
        <location evidence="1">Membrane</location>
    </subcellularLocation>
</comment>
<dbReference type="AlphaFoldDB" id="A0AAV6HM84"/>
<dbReference type="Gene3D" id="2.60.40.10">
    <property type="entry name" value="Immunoglobulins"/>
    <property type="match status" value="1"/>
</dbReference>
<feature type="domain" description="Immunoglobulin V-set" evidence="7">
    <location>
        <begin position="40"/>
        <end position="125"/>
    </location>
</feature>
<keyword evidence="3 6" id="KW-0472">Membrane</keyword>
<keyword evidence="2" id="KW-0732">Signal</keyword>
<evidence type="ECO:0000259" key="7">
    <source>
        <dbReference type="Pfam" id="PF07686"/>
    </source>
</evidence>
<dbReference type="PANTHER" id="PTHR12080">
    <property type="entry name" value="SIGNALING LYMPHOCYTIC ACTIVATION MOLECULE"/>
    <property type="match status" value="1"/>
</dbReference>
<evidence type="ECO:0000313" key="9">
    <source>
        <dbReference type="Proteomes" id="UP000823561"/>
    </source>
</evidence>
<proteinExistence type="predicted"/>
<dbReference type="Pfam" id="PF07686">
    <property type="entry name" value="V-set"/>
    <property type="match status" value="1"/>
</dbReference>
<protein>
    <recommendedName>
        <fullName evidence="7">Immunoglobulin V-set domain-containing protein</fullName>
    </recommendedName>
</protein>
<feature type="region of interest" description="Disordered" evidence="5">
    <location>
        <begin position="336"/>
        <end position="356"/>
    </location>
</feature>
<evidence type="ECO:0000256" key="1">
    <source>
        <dbReference type="ARBA" id="ARBA00004370"/>
    </source>
</evidence>
<sequence>MSSLIVSVMTGRKRLIEGTEMEAKCVLLLAVILNKVASAPESVFALEGNSVTLIMKENYHLDPNDVTWTFNESLNIVRYYPHYNKSHQLRGLGLYKGRVEFDSTTFSLELKNLQKNDSGLYKGEIHYENCNIVIVYRLSIFEKVSAPVLTVEPDLSSGDLCNVTVTANCTAGELTLTSTCNSSICTQEELTMSSSLAIGIRDGDIICNHSNQLNWSHATVRLCQNTQQSFITGPLEWKLIIIAGGLALGGLFICGVLYFRMHVTNKGSLSSHIYQSVENLEKNQTDLVCAKALSPSSDVKSLSAFKSQSSSSHAEIGPSQNALWLNPVVYYQIQPHTGPNTDPSTTQPEHVYSSVP</sequence>
<evidence type="ECO:0000256" key="2">
    <source>
        <dbReference type="ARBA" id="ARBA00022729"/>
    </source>
</evidence>